<sequence length="212" mass="25470">MDQKSKMLSQKLFCQTIQKMQQDNQIKLLSYKQKLLYLKSVNIYYQFKLKYVFIFMFKFQIQVVRKIKSQTDIINTDIKSTKIINLKNIIQEFVFQEELKISNYDVIQFYNQLIIQIICLLLIILVPSENIQKQFIFSSFLQCFQKNPQVHYKLCQFIIFLSNLQLISSLLISFLQKQYKRSFLKVKKHLAIKQSTLITGHLQKHHIPNFQL</sequence>
<gene>
    <name evidence="2" type="ORF">TTHERM_000070989</name>
</gene>
<dbReference type="InParanoid" id="W7XF66"/>
<feature type="transmembrane region" description="Helical" evidence="1">
    <location>
        <begin position="109"/>
        <end position="128"/>
    </location>
</feature>
<accession>W7XF66</accession>
<keyword evidence="1" id="KW-1133">Transmembrane helix</keyword>
<organism evidence="2 3">
    <name type="scientific">Tetrahymena thermophila (strain SB210)</name>
    <dbReference type="NCBI Taxonomy" id="312017"/>
    <lineage>
        <taxon>Eukaryota</taxon>
        <taxon>Sar</taxon>
        <taxon>Alveolata</taxon>
        <taxon>Ciliophora</taxon>
        <taxon>Intramacronucleata</taxon>
        <taxon>Oligohymenophorea</taxon>
        <taxon>Hymenostomatida</taxon>
        <taxon>Tetrahymenina</taxon>
        <taxon>Tetrahymenidae</taxon>
        <taxon>Tetrahymena</taxon>
    </lineage>
</organism>
<evidence type="ECO:0000313" key="3">
    <source>
        <dbReference type="Proteomes" id="UP000009168"/>
    </source>
</evidence>
<reference evidence="3" key="1">
    <citation type="journal article" date="2006" name="PLoS Biol.">
        <title>Macronuclear genome sequence of the ciliate Tetrahymena thermophila, a model eukaryote.</title>
        <authorList>
            <person name="Eisen J.A."/>
            <person name="Coyne R.S."/>
            <person name="Wu M."/>
            <person name="Wu D."/>
            <person name="Thiagarajan M."/>
            <person name="Wortman J.R."/>
            <person name="Badger J.H."/>
            <person name="Ren Q."/>
            <person name="Amedeo P."/>
            <person name="Jones K.M."/>
            <person name="Tallon L.J."/>
            <person name="Delcher A.L."/>
            <person name="Salzberg S.L."/>
            <person name="Silva J.C."/>
            <person name="Haas B.J."/>
            <person name="Majoros W.H."/>
            <person name="Farzad M."/>
            <person name="Carlton J.M."/>
            <person name="Smith R.K. Jr."/>
            <person name="Garg J."/>
            <person name="Pearlman R.E."/>
            <person name="Karrer K.M."/>
            <person name="Sun L."/>
            <person name="Manning G."/>
            <person name="Elde N.C."/>
            <person name="Turkewitz A.P."/>
            <person name="Asai D.J."/>
            <person name="Wilkes D.E."/>
            <person name="Wang Y."/>
            <person name="Cai H."/>
            <person name="Collins K."/>
            <person name="Stewart B.A."/>
            <person name="Lee S.R."/>
            <person name="Wilamowska K."/>
            <person name="Weinberg Z."/>
            <person name="Ruzzo W.L."/>
            <person name="Wloga D."/>
            <person name="Gaertig J."/>
            <person name="Frankel J."/>
            <person name="Tsao C.-C."/>
            <person name="Gorovsky M.A."/>
            <person name="Keeling P.J."/>
            <person name="Waller R.F."/>
            <person name="Patron N.J."/>
            <person name="Cherry J.M."/>
            <person name="Stover N.A."/>
            <person name="Krieger C.J."/>
            <person name="del Toro C."/>
            <person name="Ryder H.F."/>
            <person name="Williamson S.C."/>
            <person name="Barbeau R.A."/>
            <person name="Hamilton E.P."/>
            <person name="Orias E."/>
        </authorList>
    </citation>
    <scope>NUCLEOTIDE SEQUENCE [LARGE SCALE GENOMIC DNA]</scope>
    <source>
        <strain evidence="3">SB210</strain>
    </source>
</reference>
<dbReference type="AlphaFoldDB" id="W7XF66"/>
<keyword evidence="1" id="KW-0472">Membrane</keyword>
<dbReference type="Proteomes" id="UP000009168">
    <property type="component" value="Unassembled WGS sequence"/>
</dbReference>
<proteinExistence type="predicted"/>
<keyword evidence="3" id="KW-1185">Reference proteome</keyword>
<protein>
    <submittedName>
        <fullName evidence="2">Transmembrane protein, putative</fullName>
    </submittedName>
</protein>
<name>W7XF66_TETTS</name>
<keyword evidence="1 2" id="KW-0812">Transmembrane</keyword>
<evidence type="ECO:0000256" key="1">
    <source>
        <dbReference type="SAM" id="Phobius"/>
    </source>
</evidence>
<feature type="transmembrane region" description="Helical" evidence="1">
    <location>
        <begin position="157"/>
        <end position="175"/>
    </location>
</feature>
<evidence type="ECO:0000313" key="2">
    <source>
        <dbReference type="EMBL" id="EWS76447.1"/>
    </source>
</evidence>
<dbReference type="EMBL" id="GG662853">
    <property type="protein sequence ID" value="EWS76447.1"/>
    <property type="molecule type" value="Genomic_DNA"/>
</dbReference>
<dbReference type="KEGG" id="tet:TTHERM_000070989"/>
<dbReference type="RefSeq" id="XP_012651018.1">
    <property type="nucleotide sequence ID" value="XM_012795564.1"/>
</dbReference>
<dbReference type="GeneID" id="24437096"/>